<dbReference type="InterPro" id="IPR054207">
    <property type="entry name" value="DUF6913"/>
</dbReference>
<keyword evidence="2" id="KW-1185">Reference proteome</keyword>
<dbReference type="Proteomes" id="UP000245429">
    <property type="component" value="Chromosome"/>
</dbReference>
<dbReference type="AlphaFoldDB" id="A0A2U8QWW0"/>
<evidence type="ECO:0000313" key="1">
    <source>
        <dbReference type="EMBL" id="AWM14531.1"/>
    </source>
</evidence>
<accession>A0A2U8QWW0</accession>
<proteinExistence type="predicted"/>
<dbReference type="EMBL" id="CP029463">
    <property type="protein sequence ID" value="AWM14531.1"/>
    <property type="molecule type" value="Genomic_DNA"/>
</dbReference>
<sequence length="172" mass="19598">MFYKIISRFFLKKIINKRLSILKEDSSEGKIQTIGIIIDETEKGYKKELLKHIADSGIPLKQLKVLTFKDAVKKKGAIEKPGFSGKDISLTGSAKKEEVAAFLATPFDVLVNYFDENKPELLWATTSSKAKFRVGLDSVDYRANNVIVKTDMQETKLFTNELFKYLRILKKV</sequence>
<name>A0A2U8QWW0_9FLAO</name>
<dbReference type="RefSeq" id="WP_109569889.1">
    <property type="nucleotide sequence ID" value="NZ_CP029463.1"/>
</dbReference>
<reference evidence="1 2" key="1">
    <citation type="submission" date="2018-05" db="EMBL/GenBank/DDBJ databases">
        <title>Flavobacterium sp. MEBiC07310.</title>
        <authorList>
            <person name="Baek K."/>
        </authorList>
    </citation>
    <scope>NUCLEOTIDE SEQUENCE [LARGE SCALE GENOMIC DNA]</scope>
    <source>
        <strain evidence="1 2">MEBiC07310</strain>
    </source>
</reference>
<protein>
    <submittedName>
        <fullName evidence="1">Uncharacterized protein</fullName>
    </submittedName>
</protein>
<dbReference type="OrthoDB" id="1430532at2"/>
<dbReference type="KEGG" id="fse:DI487_12130"/>
<evidence type="ECO:0000313" key="2">
    <source>
        <dbReference type="Proteomes" id="UP000245429"/>
    </source>
</evidence>
<dbReference type="Pfam" id="PF21857">
    <property type="entry name" value="DUF6913"/>
    <property type="match status" value="1"/>
</dbReference>
<organism evidence="1 2">
    <name type="scientific">Flavobacterium sediminis</name>
    <dbReference type="NCBI Taxonomy" id="2201181"/>
    <lineage>
        <taxon>Bacteria</taxon>
        <taxon>Pseudomonadati</taxon>
        <taxon>Bacteroidota</taxon>
        <taxon>Flavobacteriia</taxon>
        <taxon>Flavobacteriales</taxon>
        <taxon>Flavobacteriaceae</taxon>
        <taxon>Flavobacterium</taxon>
    </lineage>
</organism>
<gene>
    <name evidence="1" type="ORF">DI487_12130</name>
</gene>